<evidence type="ECO:0000313" key="2">
    <source>
        <dbReference type="Proteomes" id="UP000076630"/>
    </source>
</evidence>
<comment type="caution">
    <text evidence="1">The sequence shown here is derived from an EMBL/GenBank/DDBJ whole genome shotgun (WGS) entry which is preliminary data.</text>
</comment>
<gene>
    <name evidence="1" type="ORF">AV926_17650</name>
</gene>
<accession>A0A165QBF3</accession>
<organism evidence="1 2">
    <name type="scientific">Myroides marinus</name>
    <dbReference type="NCBI Taxonomy" id="703342"/>
    <lineage>
        <taxon>Bacteria</taxon>
        <taxon>Pseudomonadati</taxon>
        <taxon>Bacteroidota</taxon>
        <taxon>Flavobacteriia</taxon>
        <taxon>Flavobacteriales</taxon>
        <taxon>Flavobacteriaceae</taxon>
        <taxon>Myroides</taxon>
    </lineage>
</organism>
<evidence type="ECO:0000313" key="1">
    <source>
        <dbReference type="EMBL" id="KZE74349.1"/>
    </source>
</evidence>
<dbReference type="Proteomes" id="UP000076630">
    <property type="component" value="Unassembled WGS sequence"/>
</dbReference>
<proteinExistence type="predicted"/>
<sequence length="268" mass="31018">MTEEQYYNSPHLHGNYQYTSLKEIIDNMLSESLDEDSYLKNISRSKIIKKALDGIRKLNTNTANDILAIEITVPDSLYITMPFDYVNWVRVSVVVDGMLQPLNENKSINIAVGYLQDHKGDLLFDNKGMVLTADSGNIYNTPYKRYTLKDCFGCGQSSVNNKDIAKYGEFVVDERRGSIAFSSDLMDKDIVLEYISDGLQADLREEEITIHKFLQEPLENWIYYSCIERKRNVPANEKQRALMRYQGSLHQAKLDRMNVKLYEILRRV</sequence>
<dbReference type="AlphaFoldDB" id="A0A165QBF3"/>
<keyword evidence="2" id="KW-1185">Reference proteome</keyword>
<name>A0A165QBF3_9FLAO</name>
<protein>
    <submittedName>
        <fullName evidence="1">Uncharacterized protein</fullName>
    </submittedName>
</protein>
<dbReference type="EMBL" id="LQNU01000092">
    <property type="protein sequence ID" value="KZE74349.1"/>
    <property type="molecule type" value="Genomic_DNA"/>
</dbReference>
<reference evidence="1 2" key="1">
    <citation type="submission" date="2016-01" db="EMBL/GenBank/DDBJ databases">
        <title>Whole genome sequencing of Myroides marinus L41.</title>
        <authorList>
            <person name="Hong K.W."/>
        </authorList>
    </citation>
    <scope>NUCLEOTIDE SEQUENCE [LARGE SCALE GENOMIC DNA]</scope>
    <source>
        <strain evidence="1 2">L41</strain>
    </source>
</reference>
<dbReference type="RefSeq" id="WP_038988512.1">
    <property type="nucleotide sequence ID" value="NZ_JWJO01000129.1"/>
</dbReference>
<dbReference type="OrthoDB" id="1442396at2"/>